<name>A0A364V636_9CORY</name>
<dbReference type="GO" id="GO:0019478">
    <property type="term" value="P:D-amino acid catabolic process"/>
    <property type="evidence" value="ECO:0007669"/>
    <property type="project" value="UniProtKB-UniRule"/>
</dbReference>
<dbReference type="GO" id="GO:0106026">
    <property type="term" value="F:Gly-tRNA(Ala) deacylase activity"/>
    <property type="evidence" value="ECO:0007669"/>
    <property type="project" value="UniProtKB-UniRule"/>
</dbReference>
<keyword evidence="2" id="KW-0963">Cytoplasm</keyword>
<comment type="catalytic activity">
    <reaction evidence="2">
        <text>a D-aminoacyl-tRNA + H2O = a tRNA + a D-alpha-amino acid + H(+)</text>
        <dbReference type="Rhea" id="RHEA:13953"/>
        <dbReference type="Rhea" id="RHEA-COMP:10123"/>
        <dbReference type="Rhea" id="RHEA-COMP:10124"/>
        <dbReference type="ChEBI" id="CHEBI:15377"/>
        <dbReference type="ChEBI" id="CHEBI:15378"/>
        <dbReference type="ChEBI" id="CHEBI:59871"/>
        <dbReference type="ChEBI" id="CHEBI:78442"/>
        <dbReference type="ChEBI" id="CHEBI:79333"/>
        <dbReference type="EC" id="3.1.1.96"/>
    </reaction>
</comment>
<evidence type="ECO:0000256" key="1">
    <source>
        <dbReference type="ARBA" id="ARBA00009673"/>
    </source>
</evidence>
<dbReference type="GO" id="GO:0000049">
    <property type="term" value="F:tRNA binding"/>
    <property type="evidence" value="ECO:0007669"/>
    <property type="project" value="UniProtKB-UniRule"/>
</dbReference>
<comment type="catalytic activity">
    <reaction evidence="2">
        <text>glycyl-tRNA(Ala) + H2O = tRNA(Ala) + glycine + H(+)</text>
        <dbReference type="Rhea" id="RHEA:53744"/>
        <dbReference type="Rhea" id="RHEA-COMP:9657"/>
        <dbReference type="Rhea" id="RHEA-COMP:13640"/>
        <dbReference type="ChEBI" id="CHEBI:15377"/>
        <dbReference type="ChEBI" id="CHEBI:15378"/>
        <dbReference type="ChEBI" id="CHEBI:57305"/>
        <dbReference type="ChEBI" id="CHEBI:78442"/>
        <dbReference type="ChEBI" id="CHEBI:78522"/>
    </reaction>
</comment>
<dbReference type="InterPro" id="IPR023509">
    <property type="entry name" value="DTD-like_sf"/>
</dbReference>
<dbReference type="GO" id="GO:0051500">
    <property type="term" value="F:D-tyrosyl-tRNA(Tyr) deacylase activity"/>
    <property type="evidence" value="ECO:0007669"/>
    <property type="project" value="TreeGrafter"/>
</dbReference>
<dbReference type="AlphaFoldDB" id="A0A364V636"/>
<comment type="function">
    <text evidence="2">An aminoacyl-tRNA editing enzyme that deacylates mischarged D-aminoacyl-tRNAs. Also deacylates mischarged glycyl-tRNA(Ala), protecting cells against glycine mischarging by AlaRS. Acts via tRNA-based rather than protein-based catalysis; rejects L-amino acids rather than detecting D-amino acids in the active site. By recycling D-aminoacyl-tRNA to D-amino acids and free tRNA molecules, this enzyme counteracts the toxicity associated with the formation of D-aminoacyl-tRNA entities in vivo and helps enforce protein L-homochirality.</text>
</comment>
<dbReference type="GO" id="GO:0005737">
    <property type="term" value="C:cytoplasm"/>
    <property type="evidence" value="ECO:0007669"/>
    <property type="project" value="UniProtKB-SubCell"/>
</dbReference>
<comment type="subunit">
    <text evidence="2">Homodimer.</text>
</comment>
<dbReference type="PANTHER" id="PTHR10472">
    <property type="entry name" value="D-TYROSYL-TRNA TYR DEACYLASE"/>
    <property type="match status" value="1"/>
</dbReference>
<evidence type="ECO:0000313" key="4">
    <source>
        <dbReference type="Proteomes" id="UP000251577"/>
    </source>
</evidence>
<comment type="caution">
    <text evidence="3">The sequence shown here is derived from an EMBL/GenBank/DDBJ whole genome shotgun (WGS) entry which is preliminary data.</text>
</comment>
<dbReference type="PANTHER" id="PTHR10472:SF5">
    <property type="entry name" value="D-AMINOACYL-TRNA DEACYLASE 1"/>
    <property type="match status" value="1"/>
</dbReference>
<dbReference type="Pfam" id="PF02580">
    <property type="entry name" value="Tyr_Deacylase"/>
    <property type="match status" value="1"/>
</dbReference>
<dbReference type="EC" id="3.1.1.96" evidence="2"/>
<dbReference type="Gene3D" id="3.50.80.10">
    <property type="entry name" value="D-tyrosyl-tRNA(Tyr) deacylase"/>
    <property type="match status" value="1"/>
</dbReference>
<dbReference type="InterPro" id="IPR003732">
    <property type="entry name" value="Daa-tRNA_deacyls_DTD"/>
</dbReference>
<dbReference type="NCBIfam" id="TIGR00256">
    <property type="entry name" value="D-aminoacyl-tRNA deacylase"/>
    <property type="match status" value="1"/>
</dbReference>
<comment type="subcellular location">
    <subcellularLocation>
        <location evidence="2">Cytoplasm</location>
    </subcellularLocation>
</comment>
<dbReference type="HAMAP" id="MF_00518">
    <property type="entry name" value="Deacylase_Dtd"/>
    <property type="match status" value="1"/>
</dbReference>
<comment type="domain">
    <text evidence="2">A Gly-cisPro motif from one monomer fits into the active site of the other monomer to allow specific chiral rejection of L-amino acids.</text>
</comment>
<evidence type="ECO:0000313" key="3">
    <source>
        <dbReference type="EMBL" id="RAV32105.1"/>
    </source>
</evidence>
<dbReference type="GO" id="GO:0043908">
    <property type="term" value="F:Ser(Gly)-tRNA(Ala) hydrolase activity"/>
    <property type="evidence" value="ECO:0007669"/>
    <property type="project" value="UniProtKB-UniRule"/>
</dbReference>
<gene>
    <name evidence="2" type="primary">dtd</name>
    <name evidence="3" type="ORF">DLJ54_04870</name>
</gene>
<reference evidence="3 4" key="1">
    <citation type="journal article" date="2018" name="Syst. Appl. Microbiol.">
        <title>Corynebacterium heidelbergense sp. nov., isolated from the preen glands of Egyptian geese (Alopochen aegyptiacus).</title>
        <authorList>
            <person name="Braun M.S."/>
            <person name="Wang E."/>
            <person name="Zimmermann S."/>
            <person name="Wink M."/>
        </authorList>
    </citation>
    <scope>NUCLEOTIDE SEQUENCE [LARGE SCALE GENOMIC DNA]</scope>
    <source>
        <strain evidence="3 4">647</strain>
    </source>
</reference>
<proteinExistence type="inferred from homology"/>
<dbReference type="Proteomes" id="UP000251577">
    <property type="component" value="Unassembled WGS sequence"/>
</dbReference>
<keyword evidence="2" id="KW-0820">tRNA-binding</keyword>
<accession>A0A364V636</accession>
<dbReference type="EMBL" id="QHCV01000038">
    <property type="protein sequence ID" value="RAV32105.1"/>
    <property type="molecule type" value="Genomic_DNA"/>
</dbReference>
<keyword evidence="2" id="KW-0378">Hydrolase</keyword>
<keyword evidence="2" id="KW-0694">RNA-binding</keyword>
<feature type="short sequence motif" description="Gly-cisPro motif, important for rejection of L-amino acids" evidence="2">
    <location>
        <begin position="143"/>
        <end position="144"/>
    </location>
</feature>
<protein>
    <recommendedName>
        <fullName evidence="2">D-aminoacyl-tRNA deacylase</fullName>
        <shortName evidence="2">DTD</shortName>
        <ecNumber evidence="2">3.1.1.96</ecNumber>
    </recommendedName>
    <alternativeName>
        <fullName evidence="2">Gly-tRNA(Ala) deacylase</fullName>
        <ecNumber evidence="2">3.1.1.-</ecNumber>
    </alternativeName>
</protein>
<sequence>MRAVLSTVSRAQVSVGGEVVGSIGSPGLLALIGVGAQDADDAAATMARKIADLRLFPAPGRSWTDGPRNHSAVDVGAEILVVSQFTLMGATAKGRRPSWGAAAPGPQAEPVIEDIIADLRARGLQVSTGKFGANMTVESTNEGPFTVIVDT</sequence>
<dbReference type="EC" id="3.1.1.-" evidence="2"/>
<comment type="similarity">
    <text evidence="1 2">Belongs to the DTD family.</text>
</comment>
<dbReference type="RefSeq" id="WP_113630679.1">
    <property type="nucleotide sequence ID" value="NZ_QHCV01000038.1"/>
</dbReference>
<dbReference type="SUPFAM" id="SSF69500">
    <property type="entry name" value="DTD-like"/>
    <property type="match status" value="1"/>
</dbReference>
<keyword evidence="4" id="KW-1185">Reference proteome</keyword>
<evidence type="ECO:0000256" key="2">
    <source>
        <dbReference type="HAMAP-Rule" id="MF_00518"/>
    </source>
</evidence>
<organism evidence="3 4">
    <name type="scientific">Corynebacterium heidelbergense</name>
    <dbReference type="NCBI Taxonomy" id="2055947"/>
    <lineage>
        <taxon>Bacteria</taxon>
        <taxon>Bacillati</taxon>
        <taxon>Actinomycetota</taxon>
        <taxon>Actinomycetes</taxon>
        <taxon>Mycobacteriales</taxon>
        <taxon>Corynebacteriaceae</taxon>
        <taxon>Corynebacterium</taxon>
    </lineage>
</organism>